<dbReference type="SUPFAM" id="SSF56112">
    <property type="entry name" value="Protein kinase-like (PK-like)"/>
    <property type="match status" value="1"/>
</dbReference>
<dbReference type="GO" id="GO:0004674">
    <property type="term" value="F:protein serine/threonine kinase activity"/>
    <property type="evidence" value="ECO:0007669"/>
    <property type="project" value="UniProtKB-KW"/>
</dbReference>
<evidence type="ECO:0000256" key="10">
    <source>
        <dbReference type="SAM" id="MobiDB-lite"/>
    </source>
</evidence>
<keyword evidence="5" id="KW-0547">Nucleotide-binding</keyword>
<keyword evidence="7" id="KW-0067">ATP-binding</keyword>
<evidence type="ECO:0000313" key="12">
    <source>
        <dbReference type="EMBL" id="CAI9770586.1"/>
    </source>
</evidence>
<dbReference type="PROSITE" id="PS00108">
    <property type="entry name" value="PROTEIN_KINASE_ST"/>
    <property type="match status" value="1"/>
</dbReference>
<dbReference type="InterPro" id="IPR011009">
    <property type="entry name" value="Kinase-like_dom_sf"/>
</dbReference>
<evidence type="ECO:0000256" key="8">
    <source>
        <dbReference type="ARBA" id="ARBA00047899"/>
    </source>
</evidence>
<protein>
    <recommendedName>
        <fullName evidence="2">non-specific serine/threonine protein kinase</fullName>
        <ecNumber evidence="2">2.7.11.1</ecNumber>
    </recommendedName>
</protein>
<feature type="region of interest" description="Disordered" evidence="10">
    <location>
        <begin position="62"/>
        <end position="82"/>
    </location>
</feature>
<proteinExistence type="inferred from homology"/>
<keyword evidence="4" id="KW-0808">Transferase</keyword>
<evidence type="ECO:0000256" key="2">
    <source>
        <dbReference type="ARBA" id="ARBA00012513"/>
    </source>
</evidence>
<reference evidence="12" key="1">
    <citation type="submission" date="2023-05" db="EMBL/GenBank/DDBJ databases">
        <authorList>
            <person name="Huff M."/>
        </authorList>
    </citation>
    <scope>NUCLEOTIDE SEQUENCE</scope>
</reference>
<organism evidence="12 13">
    <name type="scientific">Fraxinus pennsylvanica</name>
    <dbReference type="NCBI Taxonomy" id="56036"/>
    <lineage>
        <taxon>Eukaryota</taxon>
        <taxon>Viridiplantae</taxon>
        <taxon>Streptophyta</taxon>
        <taxon>Embryophyta</taxon>
        <taxon>Tracheophyta</taxon>
        <taxon>Spermatophyta</taxon>
        <taxon>Magnoliopsida</taxon>
        <taxon>eudicotyledons</taxon>
        <taxon>Gunneridae</taxon>
        <taxon>Pentapetalae</taxon>
        <taxon>asterids</taxon>
        <taxon>lamiids</taxon>
        <taxon>Lamiales</taxon>
        <taxon>Oleaceae</taxon>
        <taxon>Oleeae</taxon>
        <taxon>Fraxinus</taxon>
    </lineage>
</organism>
<evidence type="ECO:0000259" key="11">
    <source>
        <dbReference type="PROSITE" id="PS50011"/>
    </source>
</evidence>
<comment type="similarity">
    <text evidence="1">Belongs to the protein kinase superfamily. AGC Ser/Thr protein kinase family.</text>
</comment>
<feature type="compositionally biased region" description="Polar residues" evidence="10">
    <location>
        <begin position="66"/>
        <end position="78"/>
    </location>
</feature>
<dbReference type="InterPro" id="IPR000719">
    <property type="entry name" value="Prot_kinase_dom"/>
</dbReference>
<dbReference type="FunFam" id="3.30.160.20:FF:000055">
    <property type="entry name" value="Ribosomal protein S24/S35"/>
    <property type="match status" value="1"/>
</dbReference>
<dbReference type="GO" id="GO:0005524">
    <property type="term" value="F:ATP binding"/>
    <property type="evidence" value="ECO:0007669"/>
    <property type="project" value="UniProtKB-KW"/>
</dbReference>
<evidence type="ECO:0000313" key="13">
    <source>
        <dbReference type="Proteomes" id="UP000834106"/>
    </source>
</evidence>
<dbReference type="Gene3D" id="1.10.510.10">
    <property type="entry name" value="Transferase(Phosphotransferase) domain 1"/>
    <property type="match status" value="2"/>
</dbReference>
<evidence type="ECO:0000256" key="4">
    <source>
        <dbReference type="ARBA" id="ARBA00022679"/>
    </source>
</evidence>
<dbReference type="InterPro" id="IPR019349">
    <property type="entry name" value="Ribosomal_mS35_mit"/>
</dbReference>
<dbReference type="EC" id="2.7.11.1" evidence="2"/>
<keyword evidence="6" id="KW-0418">Kinase</keyword>
<accession>A0AAD1ZMI5</accession>
<dbReference type="AlphaFoldDB" id="A0AAD1ZMI5"/>
<dbReference type="Pfam" id="PF00069">
    <property type="entry name" value="Pkinase"/>
    <property type="match status" value="2"/>
</dbReference>
<dbReference type="InterPro" id="IPR008271">
    <property type="entry name" value="Ser/Thr_kinase_AS"/>
</dbReference>
<evidence type="ECO:0000256" key="9">
    <source>
        <dbReference type="ARBA" id="ARBA00048679"/>
    </source>
</evidence>
<dbReference type="PROSITE" id="PS50011">
    <property type="entry name" value="PROTEIN_KINASE_DOM"/>
    <property type="match status" value="1"/>
</dbReference>
<dbReference type="EMBL" id="OU503046">
    <property type="protein sequence ID" value="CAI9770586.1"/>
    <property type="molecule type" value="Genomic_DNA"/>
</dbReference>
<gene>
    <name evidence="12" type="ORF">FPE_LOCUS18016</name>
</gene>
<name>A0AAD1ZMI5_9LAMI</name>
<comment type="catalytic activity">
    <reaction evidence="8">
        <text>L-threonyl-[protein] + ATP = O-phospho-L-threonyl-[protein] + ADP + H(+)</text>
        <dbReference type="Rhea" id="RHEA:46608"/>
        <dbReference type="Rhea" id="RHEA-COMP:11060"/>
        <dbReference type="Rhea" id="RHEA-COMP:11605"/>
        <dbReference type="ChEBI" id="CHEBI:15378"/>
        <dbReference type="ChEBI" id="CHEBI:30013"/>
        <dbReference type="ChEBI" id="CHEBI:30616"/>
        <dbReference type="ChEBI" id="CHEBI:61977"/>
        <dbReference type="ChEBI" id="CHEBI:456216"/>
        <dbReference type="EC" id="2.7.11.1"/>
    </reaction>
</comment>
<evidence type="ECO:0000256" key="1">
    <source>
        <dbReference type="ARBA" id="ARBA00009903"/>
    </source>
</evidence>
<feature type="domain" description="Protein kinase" evidence="11">
    <location>
        <begin position="307"/>
        <end position="634"/>
    </location>
</feature>
<evidence type="ECO:0000256" key="6">
    <source>
        <dbReference type="ARBA" id="ARBA00022777"/>
    </source>
</evidence>
<dbReference type="FunFam" id="1.10.510.10:FF:000294">
    <property type="entry name" value="Serine/threonine-protein kinase OXI1"/>
    <property type="match status" value="1"/>
</dbReference>
<evidence type="ECO:0000256" key="5">
    <source>
        <dbReference type="ARBA" id="ARBA00022741"/>
    </source>
</evidence>
<keyword evidence="13" id="KW-1185">Reference proteome</keyword>
<comment type="catalytic activity">
    <reaction evidence="9">
        <text>L-seryl-[protein] + ATP = O-phospho-L-seryl-[protein] + ADP + H(+)</text>
        <dbReference type="Rhea" id="RHEA:17989"/>
        <dbReference type="Rhea" id="RHEA-COMP:9863"/>
        <dbReference type="Rhea" id="RHEA-COMP:11604"/>
        <dbReference type="ChEBI" id="CHEBI:15378"/>
        <dbReference type="ChEBI" id="CHEBI:29999"/>
        <dbReference type="ChEBI" id="CHEBI:30616"/>
        <dbReference type="ChEBI" id="CHEBI:83421"/>
        <dbReference type="ChEBI" id="CHEBI:456216"/>
        <dbReference type="EC" id="2.7.11.1"/>
    </reaction>
</comment>
<evidence type="ECO:0000256" key="7">
    <source>
        <dbReference type="ARBA" id="ARBA00022840"/>
    </source>
</evidence>
<sequence length="634" mass="72543">MRRALLRNLPLYARNLHFCHKHESKRVILCNGSTNFSSSNVPQISCFSSRIRFFSSENDITKETAETNQDSSESSVSQTEEKKQVAVEVQDVSNKELKLQIEDYFKNGNEEALPLILESILKRSLSNKHDDTDDELMEDLQMQPIDNVKDQDFESDFEDAYETDEEIDDLYNARDIVVKKMAGDPYFNMDDKKWDDMIAEAVEHGYLKDTRECEAILEDMLNWDKLLPDKIKKKVEKKFDEIANRIEKGEVEVEEGYALFKEFEDQMVLECAKLMEAEAPEQFDETAIPDKKKDLDDPPGEGPILRWQTRVVFAPGGDAWHPKNRKVKLAVTVKELGLSKHQFCRLRELAGNRYNPGKDELTITSERFEHREENRKDCLRTLFSLIEEAGKARKLVEDAGTSIIKERLKANPKFMQRFYVAEVLLALEYLHMLGIIYRDLKPENVLVREDGHIMLSDFDLSLRCAVSPTVVRSSNSSLESKSSGYCVQPSCVIQPTCIQPTCFGPRFLGKSKKEKKSKPKTEIYNQVSPLPELIAEPTNARSMSFVGTHEYLAPEIIKGEGHGSAVDWWTFGIFLYELLFGRTPFKGSENRATLFNVVGQPLRFPESPTVSFAARDLIRAGSSLYYVGNILVKF</sequence>
<keyword evidence="3" id="KW-0723">Serine/threonine-protein kinase</keyword>
<dbReference type="Pfam" id="PF10213">
    <property type="entry name" value="MRP-S28"/>
    <property type="match status" value="1"/>
</dbReference>
<dbReference type="Proteomes" id="UP000834106">
    <property type="component" value="Chromosome 11"/>
</dbReference>
<evidence type="ECO:0000256" key="3">
    <source>
        <dbReference type="ARBA" id="ARBA00022527"/>
    </source>
</evidence>
<dbReference type="SMART" id="SM00220">
    <property type="entry name" value="S_TKc"/>
    <property type="match status" value="1"/>
</dbReference>
<dbReference type="Gene3D" id="3.30.160.20">
    <property type="match status" value="1"/>
</dbReference>
<dbReference type="PANTHER" id="PTHR45637">
    <property type="entry name" value="FLIPPASE KINASE 1-RELATED"/>
    <property type="match status" value="1"/>
</dbReference>